<dbReference type="SMART" id="SM00360">
    <property type="entry name" value="RRM"/>
    <property type="match status" value="1"/>
</dbReference>
<reference evidence="5 6" key="1">
    <citation type="submission" date="2021-01" db="EMBL/GenBank/DDBJ databases">
        <title>Adiantum capillus-veneris genome.</title>
        <authorList>
            <person name="Fang Y."/>
            <person name="Liao Q."/>
        </authorList>
    </citation>
    <scope>NUCLEOTIDE SEQUENCE [LARGE SCALE GENOMIC DNA]</scope>
    <source>
        <strain evidence="5">H3</strain>
        <tissue evidence="5">Leaf</tissue>
    </source>
</reference>
<protein>
    <recommendedName>
        <fullName evidence="4">RRM domain-containing protein</fullName>
    </recommendedName>
</protein>
<dbReference type="CDD" id="cd21608">
    <property type="entry name" value="RRM2_NsCP33_like"/>
    <property type="match status" value="1"/>
</dbReference>
<evidence type="ECO:0000256" key="1">
    <source>
        <dbReference type="ARBA" id="ARBA00022884"/>
    </source>
</evidence>
<dbReference type="Pfam" id="PF00076">
    <property type="entry name" value="RRM_1"/>
    <property type="match status" value="1"/>
</dbReference>
<dbReference type="PANTHER" id="PTHR48027">
    <property type="entry name" value="HETEROGENEOUS NUCLEAR RIBONUCLEOPROTEIN 87F-RELATED"/>
    <property type="match status" value="1"/>
</dbReference>
<evidence type="ECO:0000313" key="5">
    <source>
        <dbReference type="EMBL" id="KAI5079257.1"/>
    </source>
</evidence>
<dbReference type="InterPro" id="IPR052462">
    <property type="entry name" value="SLIRP/GR-RBP-like"/>
</dbReference>
<evidence type="ECO:0000313" key="6">
    <source>
        <dbReference type="Proteomes" id="UP000886520"/>
    </source>
</evidence>
<sequence length="183" mass="18214">MTRMAQLLKRENAGSAGLPSIYTTTRGIVSSKLFIGGLSFNTQEDSLRQAFAAHGDIQDVRIITDRETGRSRGFGFVTFGSEADAEAALQGMDGKVVDGRAIRVDYASSTPSRSGGGFGGGSGGFGGAGGGFGSGFGGGRGGGGGFAGSGGGSGGSDSTFGGDGDNDFGSTGSNNQDFNNDKY</sequence>
<feature type="domain" description="RRM" evidence="4">
    <location>
        <begin position="31"/>
        <end position="109"/>
    </location>
</feature>
<organism evidence="5 6">
    <name type="scientific">Adiantum capillus-veneris</name>
    <name type="common">Maidenhair fern</name>
    <dbReference type="NCBI Taxonomy" id="13818"/>
    <lineage>
        <taxon>Eukaryota</taxon>
        <taxon>Viridiplantae</taxon>
        <taxon>Streptophyta</taxon>
        <taxon>Embryophyta</taxon>
        <taxon>Tracheophyta</taxon>
        <taxon>Polypodiopsida</taxon>
        <taxon>Polypodiidae</taxon>
        <taxon>Polypodiales</taxon>
        <taxon>Pteridineae</taxon>
        <taxon>Pteridaceae</taxon>
        <taxon>Vittarioideae</taxon>
        <taxon>Adiantum</taxon>
    </lineage>
</organism>
<dbReference type="InterPro" id="IPR048289">
    <property type="entry name" value="RRM2_NsCP33-like"/>
</dbReference>
<accession>A0A9D4V5D6</accession>
<comment type="caution">
    <text evidence="5">The sequence shown here is derived from an EMBL/GenBank/DDBJ whole genome shotgun (WGS) entry which is preliminary data.</text>
</comment>
<dbReference type="PROSITE" id="PS50102">
    <property type="entry name" value="RRM"/>
    <property type="match status" value="1"/>
</dbReference>
<dbReference type="SUPFAM" id="SSF54928">
    <property type="entry name" value="RNA-binding domain, RBD"/>
    <property type="match status" value="1"/>
</dbReference>
<keyword evidence="1 2" id="KW-0694">RNA-binding</keyword>
<dbReference type="OrthoDB" id="439808at2759"/>
<name>A0A9D4V5D6_ADICA</name>
<dbReference type="InterPro" id="IPR012677">
    <property type="entry name" value="Nucleotide-bd_a/b_plait_sf"/>
</dbReference>
<dbReference type="InterPro" id="IPR035979">
    <property type="entry name" value="RBD_domain_sf"/>
</dbReference>
<dbReference type="Proteomes" id="UP000886520">
    <property type="component" value="Chromosome 5"/>
</dbReference>
<feature type="compositionally biased region" description="Gly residues" evidence="3">
    <location>
        <begin position="136"/>
        <end position="155"/>
    </location>
</feature>
<dbReference type="EMBL" id="JABFUD020000005">
    <property type="protein sequence ID" value="KAI5079257.1"/>
    <property type="molecule type" value="Genomic_DNA"/>
</dbReference>
<dbReference type="Gene3D" id="3.30.70.330">
    <property type="match status" value="1"/>
</dbReference>
<proteinExistence type="predicted"/>
<keyword evidence="6" id="KW-1185">Reference proteome</keyword>
<dbReference type="GO" id="GO:0003723">
    <property type="term" value="F:RNA binding"/>
    <property type="evidence" value="ECO:0007669"/>
    <property type="project" value="UniProtKB-UniRule"/>
</dbReference>
<feature type="region of interest" description="Disordered" evidence="3">
    <location>
        <begin position="136"/>
        <end position="183"/>
    </location>
</feature>
<dbReference type="InterPro" id="IPR000504">
    <property type="entry name" value="RRM_dom"/>
</dbReference>
<evidence type="ECO:0000256" key="2">
    <source>
        <dbReference type="PROSITE-ProRule" id="PRU00176"/>
    </source>
</evidence>
<evidence type="ECO:0000259" key="4">
    <source>
        <dbReference type="PROSITE" id="PS50102"/>
    </source>
</evidence>
<gene>
    <name evidence="5" type="ORF">GOP47_0004736</name>
</gene>
<evidence type="ECO:0000256" key="3">
    <source>
        <dbReference type="SAM" id="MobiDB-lite"/>
    </source>
</evidence>
<dbReference type="AlphaFoldDB" id="A0A9D4V5D6"/>